<keyword evidence="5" id="KW-1133">Transmembrane helix</keyword>
<dbReference type="GO" id="GO:0005741">
    <property type="term" value="C:mitochondrial outer membrane"/>
    <property type="evidence" value="ECO:0007669"/>
    <property type="project" value="UniProtKB-SubCell"/>
</dbReference>
<dbReference type="GO" id="GO:0097621">
    <property type="term" value="F:monoamine oxidase activity"/>
    <property type="evidence" value="ECO:0007669"/>
    <property type="project" value="UniProtKB-EC"/>
</dbReference>
<dbReference type="PANTHER" id="PTHR43563:SF1">
    <property type="entry name" value="AMINE OXIDASE [FLAVIN-CONTAINING] B"/>
    <property type="match status" value="1"/>
</dbReference>
<sequence>MALPFGPQSPELDVLVVGAGLSGLASALKILSKESSLKLRIIEASDFVGGQLGEDGIRFVDREQLGMLAYLASVEVSPRRRSSDNESLRRCWDLDRGLTALPAKFELERYINMLELRMNKFRTKRFNLRERVSNMEQHICQHLFFGKSRNFMLNLVEVVCGVPANEVVYDVFMSVCSSCGGLRMIIDFYFTYPSSFYEVSTQTLIDKILDQIPFTAISLNCRAVKLEHWRNYVEVTDAEGTKYTAQAVILAIPWNKIQKLQFAPPIPKAFLPPVASTAGKRQRRRISQFQLRYDKSHWTELGYSGNFLSSRPLISAHECGMSTINGYMLHLSEDEEDVMGEVLEHLAEQFGEEMRQPLECSCFTDELNVALHKPLVKPWLRIIWSSSSAVGTTYRSLIGGAVESGVRAAVNALFVVRPQVVSWKDMIEARTKALLEENGTGRFRGLLSRLNLYNVTFYGGFVVGITCLLNFGYERLS</sequence>
<keyword evidence="7" id="KW-1185">Reference proteome</keyword>
<dbReference type="GeneID" id="108077637"/>
<dbReference type="InterPro" id="IPR036188">
    <property type="entry name" value="FAD/NAD-bd_sf"/>
</dbReference>
<comment type="similarity">
    <text evidence="2">Belongs to the flavin monoamine oxidase family.</text>
</comment>
<feature type="transmembrane region" description="Helical" evidence="5">
    <location>
        <begin position="452"/>
        <end position="473"/>
    </location>
</feature>
<evidence type="ECO:0000256" key="5">
    <source>
        <dbReference type="SAM" id="Phobius"/>
    </source>
</evidence>
<reference evidence="8" key="1">
    <citation type="submission" date="2025-08" db="UniProtKB">
        <authorList>
            <consortium name="RefSeq"/>
        </authorList>
    </citation>
    <scope>IDENTIFICATION</scope>
    <source>
        <strain evidence="8">14028-0561.14</strain>
        <tissue evidence="8">Whole fly</tissue>
    </source>
</reference>
<dbReference type="PANTHER" id="PTHR43563">
    <property type="entry name" value="AMINE OXIDASE"/>
    <property type="match status" value="1"/>
</dbReference>
<dbReference type="RefSeq" id="XP_017026539.2">
    <property type="nucleotide sequence ID" value="XM_017171050.3"/>
</dbReference>
<dbReference type="SUPFAM" id="SSF51905">
    <property type="entry name" value="FAD/NAD(P)-binding domain"/>
    <property type="match status" value="1"/>
</dbReference>
<comment type="catalytic activity">
    <reaction evidence="4">
        <text>a secondary aliphatic amine + O2 + H2O = a primary amine + an aldehyde + H2O2</text>
        <dbReference type="Rhea" id="RHEA:26414"/>
        <dbReference type="ChEBI" id="CHEBI:15377"/>
        <dbReference type="ChEBI" id="CHEBI:15379"/>
        <dbReference type="ChEBI" id="CHEBI:16240"/>
        <dbReference type="ChEBI" id="CHEBI:17478"/>
        <dbReference type="ChEBI" id="CHEBI:58855"/>
        <dbReference type="ChEBI" id="CHEBI:65296"/>
        <dbReference type="EC" id="1.4.3.4"/>
    </reaction>
</comment>
<organism evidence="7 8">
    <name type="scientific">Drosophila kikkawai</name>
    <name type="common">Fruit fly</name>
    <dbReference type="NCBI Taxonomy" id="30033"/>
    <lineage>
        <taxon>Eukaryota</taxon>
        <taxon>Metazoa</taxon>
        <taxon>Ecdysozoa</taxon>
        <taxon>Arthropoda</taxon>
        <taxon>Hexapoda</taxon>
        <taxon>Insecta</taxon>
        <taxon>Pterygota</taxon>
        <taxon>Neoptera</taxon>
        <taxon>Endopterygota</taxon>
        <taxon>Diptera</taxon>
        <taxon>Brachycera</taxon>
        <taxon>Muscomorpha</taxon>
        <taxon>Ephydroidea</taxon>
        <taxon>Drosophilidae</taxon>
        <taxon>Drosophila</taxon>
        <taxon>Sophophora</taxon>
    </lineage>
</organism>
<dbReference type="OrthoDB" id="7777654at2759"/>
<comment type="subcellular location">
    <subcellularLocation>
        <location evidence="1">Mitochondrion outer membrane</location>
        <topology evidence="1">Single-pass type IV membrane protein</topology>
        <orientation evidence="1">Cytoplasmic side</orientation>
    </subcellularLocation>
</comment>
<evidence type="ECO:0000256" key="4">
    <source>
        <dbReference type="ARBA" id="ARBA00048448"/>
    </source>
</evidence>
<dbReference type="Pfam" id="PF01593">
    <property type="entry name" value="Amino_oxidase"/>
    <property type="match status" value="1"/>
</dbReference>
<protein>
    <recommendedName>
        <fullName evidence="3">monoamine oxidase</fullName>
        <ecNumber evidence="3">1.4.3.4</ecNumber>
    </recommendedName>
</protein>
<dbReference type="Proteomes" id="UP001652661">
    <property type="component" value="Chromosome 3R"/>
</dbReference>
<evidence type="ECO:0000259" key="6">
    <source>
        <dbReference type="Pfam" id="PF01593"/>
    </source>
</evidence>
<name>A0A6P4ISY9_DROKI</name>
<dbReference type="InterPro" id="IPR002937">
    <property type="entry name" value="Amino_oxidase"/>
</dbReference>
<evidence type="ECO:0000313" key="8">
    <source>
        <dbReference type="RefSeq" id="XP_017026539.2"/>
    </source>
</evidence>
<dbReference type="EC" id="1.4.3.4" evidence="3"/>
<evidence type="ECO:0000313" key="7">
    <source>
        <dbReference type="Proteomes" id="UP001652661"/>
    </source>
</evidence>
<accession>A0A6P4ISY9</accession>
<keyword evidence="5" id="KW-0812">Transmembrane</keyword>
<keyword evidence="5" id="KW-0472">Membrane</keyword>
<evidence type="ECO:0000256" key="1">
    <source>
        <dbReference type="ARBA" id="ARBA00004362"/>
    </source>
</evidence>
<dbReference type="Gene3D" id="3.50.50.60">
    <property type="entry name" value="FAD/NAD(P)-binding domain"/>
    <property type="match status" value="1"/>
</dbReference>
<proteinExistence type="inferred from homology"/>
<feature type="domain" description="Amine oxidase" evidence="6">
    <location>
        <begin position="108"/>
        <end position="411"/>
    </location>
</feature>
<gene>
    <name evidence="8" type="primary">shps</name>
</gene>
<evidence type="ECO:0000256" key="3">
    <source>
        <dbReference type="ARBA" id="ARBA00012804"/>
    </source>
</evidence>
<dbReference type="InterPro" id="IPR050703">
    <property type="entry name" value="Flavin_MAO"/>
</dbReference>
<evidence type="ECO:0000256" key="2">
    <source>
        <dbReference type="ARBA" id="ARBA00005995"/>
    </source>
</evidence>